<organism evidence="1">
    <name type="scientific">Physcomitrium patens</name>
    <name type="common">Spreading-leaved earth moss</name>
    <name type="synonym">Physcomitrella patens</name>
    <dbReference type="NCBI Taxonomy" id="3218"/>
    <lineage>
        <taxon>Eukaryota</taxon>
        <taxon>Viridiplantae</taxon>
        <taxon>Streptophyta</taxon>
        <taxon>Embryophyta</taxon>
        <taxon>Bryophyta</taxon>
        <taxon>Bryophytina</taxon>
        <taxon>Bryopsida</taxon>
        <taxon>Funariidae</taxon>
        <taxon>Funariales</taxon>
        <taxon>Funariaceae</taxon>
        <taxon>Physcomitrium</taxon>
    </lineage>
</organism>
<gene>
    <name evidence="2" type="primary">LOC112276573</name>
    <name evidence="1" type="ORF">PHYPA_029068</name>
</gene>
<reference evidence="2" key="3">
    <citation type="submission" date="2020-12" db="UniProtKB">
        <authorList>
            <consortium name="EnsemblPlants"/>
        </authorList>
    </citation>
    <scope>IDENTIFICATION</scope>
</reference>
<dbReference type="EnsemblPlants" id="Pp3c24_14230V3.1">
    <property type="protein sequence ID" value="Pp3c24_14230V3.1"/>
    <property type="gene ID" value="Pp3c24_14230"/>
</dbReference>
<evidence type="ECO:0000313" key="3">
    <source>
        <dbReference type="Proteomes" id="UP000006727"/>
    </source>
</evidence>
<reference evidence="1 3" key="2">
    <citation type="journal article" date="2018" name="Plant J.">
        <title>The Physcomitrella patens chromosome-scale assembly reveals moss genome structure and evolution.</title>
        <authorList>
            <person name="Lang D."/>
            <person name="Ullrich K.K."/>
            <person name="Murat F."/>
            <person name="Fuchs J."/>
            <person name="Jenkins J."/>
            <person name="Haas F.B."/>
            <person name="Piednoel M."/>
            <person name="Gundlach H."/>
            <person name="Van Bel M."/>
            <person name="Meyberg R."/>
            <person name="Vives C."/>
            <person name="Morata J."/>
            <person name="Symeonidi A."/>
            <person name="Hiss M."/>
            <person name="Muchero W."/>
            <person name="Kamisugi Y."/>
            <person name="Saleh O."/>
            <person name="Blanc G."/>
            <person name="Decker E.L."/>
            <person name="van Gessel N."/>
            <person name="Grimwood J."/>
            <person name="Hayes R.D."/>
            <person name="Graham S.W."/>
            <person name="Gunter L.E."/>
            <person name="McDaniel S.F."/>
            <person name="Hoernstein S.N.W."/>
            <person name="Larsson A."/>
            <person name="Li F.W."/>
            <person name="Perroud P.F."/>
            <person name="Phillips J."/>
            <person name="Ranjan P."/>
            <person name="Rokshar D.S."/>
            <person name="Rothfels C.J."/>
            <person name="Schneider L."/>
            <person name="Shu S."/>
            <person name="Stevenson D.W."/>
            <person name="Thummler F."/>
            <person name="Tillich M."/>
            <person name="Villarreal Aguilar J.C."/>
            <person name="Widiez T."/>
            <person name="Wong G.K."/>
            <person name="Wymore A."/>
            <person name="Zhang Y."/>
            <person name="Zimmer A.D."/>
            <person name="Quatrano R.S."/>
            <person name="Mayer K.F.X."/>
            <person name="Goodstein D."/>
            <person name="Casacuberta J.M."/>
            <person name="Vandepoele K."/>
            <person name="Reski R."/>
            <person name="Cuming A.C."/>
            <person name="Tuskan G.A."/>
            <person name="Maumus F."/>
            <person name="Salse J."/>
            <person name="Schmutz J."/>
            <person name="Rensing S.A."/>
        </authorList>
    </citation>
    <scope>NUCLEOTIDE SEQUENCE [LARGE SCALE GENOMIC DNA]</scope>
    <source>
        <strain evidence="2 3">cv. Gransden 2004</strain>
    </source>
</reference>
<evidence type="ECO:0000313" key="1">
    <source>
        <dbReference type="EMBL" id="PNR28476.1"/>
    </source>
</evidence>
<name>A0A2K1IGS5_PHYPA</name>
<dbReference type="RefSeq" id="XP_024363752.1">
    <property type="nucleotide sequence ID" value="XM_024507984.2"/>
</dbReference>
<dbReference type="Proteomes" id="UP000006727">
    <property type="component" value="Chromosome 24"/>
</dbReference>
<dbReference type="GeneID" id="112276573"/>
<dbReference type="Gramene" id="Pp3c24_14230V3.1">
    <property type="protein sequence ID" value="Pp3c24_14230V3.1"/>
    <property type="gene ID" value="Pp3c24_14230"/>
</dbReference>
<dbReference type="RefSeq" id="XP_024363751.1">
    <property type="nucleotide sequence ID" value="XM_024507983.2"/>
</dbReference>
<accession>A0A2K1IGS5</accession>
<keyword evidence="3" id="KW-1185">Reference proteome</keyword>
<dbReference type="PaxDb" id="3218-PP1S403_5V6.4"/>
<protein>
    <submittedName>
        <fullName evidence="1 2">Uncharacterized protein</fullName>
    </submittedName>
</protein>
<evidence type="ECO:0000313" key="2">
    <source>
        <dbReference type="EnsemblPlants" id="Pp3c24_14230V3.1"/>
    </source>
</evidence>
<dbReference type="Gramene" id="Pp3c24_14230V3.2">
    <property type="protein sequence ID" value="Pp3c24_14230V3.2"/>
    <property type="gene ID" value="Pp3c24_14230"/>
</dbReference>
<sequence>MGSGSPAKSGSSSGKKMSMASAHLWEKLAHLKADISLGLYRLAHPKLPKEDHEVAQESNIVQKSVATERRRQQEAKARAIAQEKKIAKKKAQAMRAGFSAPL</sequence>
<dbReference type="EnsemblPlants" id="Pp3c24_14230V3.2">
    <property type="protein sequence ID" value="Pp3c24_14230V3.2"/>
    <property type="gene ID" value="Pp3c24_14230"/>
</dbReference>
<proteinExistence type="predicted"/>
<dbReference type="EMBL" id="ABEU02000024">
    <property type="protein sequence ID" value="PNR28476.1"/>
    <property type="molecule type" value="Genomic_DNA"/>
</dbReference>
<reference evidence="1 3" key="1">
    <citation type="journal article" date="2008" name="Science">
        <title>The Physcomitrella genome reveals evolutionary insights into the conquest of land by plants.</title>
        <authorList>
            <person name="Rensing S."/>
            <person name="Lang D."/>
            <person name="Zimmer A."/>
            <person name="Terry A."/>
            <person name="Salamov A."/>
            <person name="Shapiro H."/>
            <person name="Nishiyama T."/>
            <person name="Perroud P.-F."/>
            <person name="Lindquist E."/>
            <person name="Kamisugi Y."/>
            <person name="Tanahashi T."/>
            <person name="Sakakibara K."/>
            <person name="Fujita T."/>
            <person name="Oishi K."/>
            <person name="Shin-I T."/>
            <person name="Kuroki Y."/>
            <person name="Toyoda A."/>
            <person name="Suzuki Y."/>
            <person name="Hashimoto A."/>
            <person name="Yamaguchi K."/>
            <person name="Sugano A."/>
            <person name="Kohara Y."/>
            <person name="Fujiyama A."/>
            <person name="Anterola A."/>
            <person name="Aoki S."/>
            <person name="Ashton N."/>
            <person name="Barbazuk W.B."/>
            <person name="Barker E."/>
            <person name="Bennetzen J."/>
            <person name="Bezanilla M."/>
            <person name="Blankenship R."/>
            <person name="Cho S.H."/>
            <person name="Dutcher S."/>
            <person name="Estelle M."/>
            <person name="Fawcett J.A."/>
            <person name="Gundlach H."/>
            <person name="Hanada K."/>
            <person name="Heyl A."/>
            <person name="Hicks K.A."/>
            <person name="Hugh J."/>
            <person name="Lohr M."/>
            <person name="Mayer K."/>
            <person name="Melkozernov A."/>
            <person name="Murata T."/>
            <person name="Nelson D."/>
            <person name="Pils B."/>
            <person name="Prigge M."/>
            <person name="Reiss B."/>
            <person name="Renner T."/>
            <person name="Rombauts S."/>
            <person name="Rushton P."/>
            <person name="Sanderfoot A."/>
            <person name="Schween G."/>
            <person name="Shiu S.-H."/>
            <person name="Stueber K."/>
            <person name="Theodoulou F.L."/>
            <person name="Tu H."/>
            <person name="Van de Peer Y."/>
            <person name="Verrier P.J."/>
            <person name="Waters E."/>
            <person name="Wood A."/>
            <person name="Yang L."/>
            <person name="Cove D."/>
            <person name="Cuming A."/>
            <person name="Hasebe M."/>
            <person name="Lucas S."/>
            <person name="Mishler D.B."/>
            <person name="Reski R."/>
            <person name="Grigoriev I."/>
            <person name="Quatrano R.S."/>
            <person name="Boore J.L."/>
        </authorList>
    </citation>
    <scope>NUCLEOTIDE SEQUENCE [LARGE SCALE GENOMIC DNA]</scope>
    <source>
        <strain evidence="2 3">cv. Gransden 2004</strain>
    </source>
</reference>
<dbReference type="OrthoDB" id="1982652at2759"/>
<dbReference type="AlphaFoldDB" id="A0A2K1IGS5"/>